<dbReference type="InterPro" id="IPR015996">
    <property type="entry name" value="UCP028451"/>
</dbReference>
<accession>A0A8H9J637</accession>
<proteinExistence type="predicted"/>
<name>A0A8H9J637_9PSEU</name>
<dbReference type="Pfam" id="PF09365">
    <property type="entry name" value="DUF2461"/>
    <property type="match status" value="1"/>
</dbReference>
<dbReference type="AlphaFoldDB" id="A0A8H9J637"/>
<protein>
    <submittedName>
        <fullName evidence="1">TIGR02453 family protein</fullName>
    </submittedName>
</protein>
<comment type="caution">
    <text evidence="1">The sequence shown here is derived from an EMBL/GenBank/DDBJ whole genome shotgun (WGS) entry which is preliminary data.</text>
</comment>
<dbReference type="Proteomes" id="UP000658656">
    <property type="component" value="Unassembled WGS sequence"/>
</dbReference>
<reference evidence="1" key="1">
    <citation type="journal article" date="2014" name="Int. J. Syst. Evol. Microbiol.">
        <title>Complete genome sequence of Corynebacterium casei LMG S-19264T (=DSM 44701T), isolated from a smear-ripened cheese.</title>
        <authorList>
            <consortium name="US DOE Joint Genome Institute (JGI-PGF)"/>
            <person name="Walter F."/>
            <person name="Albersmeier A."/>
            <person name="Kalinowski J."/>
            <person name="Ruckert C."/>
        </authorList>
    </citation>
    <scope>NUCLEOTIDE SEQUENCE</scope>
    <source>
        <strain evidence="1">CGMCC 4.7679</strain>
    </source>
</reference>
<gene>
    <name evidence="1" type="ORF">GCM10017566_65870</name>
</gene>
<organism evidence="1 2">
    <name type="scientific">Amycolatopsis bartoniae</name>
    <dbReference type="NCBI Taxonomy" id="941986"/>
    <lineage>
        <taxon>Bacteria</taxon>
        <taxon>Bacillati</taxon>
        <taxon>Actinomycetota</taxon>
        <taxon>Actinomycetes</taxon>
        <taxon>Pseudonocardiales</taxon>
        <taxon>Pseudonocardiaceae</taxon>
        <taxon>Amycolatopsis</taxon>
    </lineage>
</organism>
<dbReference type="PIRSF" id="PIRSF028451">
    <property type="entry name" value="UCP028451"/>
    <property type="match status" value="1"/>
</dbReference>
<keyword evidence="2" id="KW-1185">Reference proteome</keyword>
<dbReference type="NCBIfam" id="TIGR02453">
    <property type="entry name" value="TIGR02453 family protein"/>
    <property type="match status" value="1"/>
</dbReference>
<sequence length="225" mass="25775">MVPAVTFSGFGEHAVEFYDGLLADNSKAYWDDNLRLYREHVRQPMEALLAELTSEFGPDFGEGKVFRPYRDVRFAKDKTPYKTHCGAVIEQGRGGGAFYVELSSAGLRVGGGCFHLESDQLARYRQAVDTEVHGAALERILAKLRKTGWEIAGDVLRTRPRGYAEEHPRLGLLKHRSLYAVRSWEPDDTLHERACLDRVRRAWRQVRDFNEWARDHVGSSEKPRR</sequence>
<dbReference type="InterPro" id="IPR012808">
    <property type="entry name" value="CHP02453"/>
</dbReference>
<reference evidence="1" key="2">
    <citation type="submission" date="2020-09" db="EMBL/GenBank/DDBJ databases">
        <authorList>
            <person name="Sun Q."/>
            <person name="Zhou Y."/>
        </authorList>
    </citation>
    <scope>NUCLEOTIDE SEQUENCE</scope>
    <source>
        <strain evidence="1">CGMCC 4.7679</strain>
    </source>
</reference>
<dbReference type="EMBL" id="BNAV01000015">
    <property type="protein sequence ID" value="GHF82556.1"/>
    <property type="molecule type" value="Genomic_DNA"/>
</dbReference>
<dbReference type="OrthoDB" id="9794241at2"/>
<dbReference type="PANTHER" id="PTHR36452">
    <property type="entry name" value="CHROMOSOME 12, WHOLE GENOME SHOTGUN SEQUENCE"/>
    <property type="match status" value="1"/>
</dbReference>
<dbReference type="PANTHER" id="PTHR36452:SF1">
    <property type="entry name" value="DUF2461 DOMAIN-CONTAINING PROTEIN"/>
    <property type="match status" value="1"/>
</dbReference>
<evidence type="ECO:0000313" key="1">
    <source>
        <dbReference type="EMBL" id="GHF82556.1"/>
    </source>
</evidence>
<evidence type="ECO:0000313" key="2">
    <source>
        <dbReference type="Proteomes" id="UP000658656"/>
    </source>
</evidence>